<evidence type="ECO:0000256" key="9">
    <source>
        <dbReference type="ARBA" id="ARBA00022968"/>
    </source>
</evidence>
<keyword evidence="9" id="KW-0735">Signal-anchor</keyword>
<evidence type="ECO:0000259" key="13">
    <source>
        <dbReference type="Pfam" id="PF02434"/>
    </source>
</evidence>
<evidence type="ECO:0000313" key="15">
    <source>
        <dbReference type="Proteomes" id="UP001273166"/>
    </source>
</evidence>
<dbReference type="AlphaFoldDB" id="A0AAJ0LYX6"/>
<dbReference type="GeneID" id="87885924"/>
<dbReference type="Proteomes" id="UP001273166">
    <property type="component" value="Unassembled WGS sequence"/>
</dbReference>
<gene>
    <name evidence="14" type="ORF">B0T15DRAFT_495409</name>
</gene>
<dbReference type="EMBL" id="JAUDZG010000006">
    <property type="protein sequence ID" value="KAK3302836.1"/>
    <property type="molecule type" value="Genomic_DNA"/>
</dbReference>
<evidence type="ECO:0000256" key="4">
    <source>
        <dbReference type="ARBA" id="ARBA00012557"/>
    </source>
</evidence>
<evidence type="ECO:0000256" key="8">
    <source>
        <dbReference type="ARBA" id="ARBA00022741"/>
    </source>
</evidence>
<evidence type="ECO:0000256" key="7">
    <source>
        <dbReference type="ARBA" id="ARBA00022692"/>
    </source>
</evidence>
<keyword evidence="7" id="KW-0812">Transmembrane</keyword>
<evidence type="ECO:0000256" key="5">
    <source>
        <dbReference type="ARBA" id="ARBA00022676"/>
    </source>
</evidence>
<evidence type="ECO:0000256" key="6">
    <source>
        <dbReference type="ARBA" id="ARBA00022679"/>
    </source>
</evidence>
<evidence type="ECO:0000256" key="10">
    <source>
        <dbReference type="ARBA" id="ARBA00022989"/>
    </source>
</evidence>
<comment type="similarity">
    <text evidence="3">Belongs to the glycosyltransferase 31 family. Beta3-Gal-T subfamily.</text>
</comment>
<accession>A0AAJ0LYX6</accession>
<evidence type="ECO:0000256" key="1">
    <source>
        <dbReference type="ARBA" id="ARBA00004606"/>
    </source>
</evidence>
<evidence type="ECO:0000256" key="11">
    <source>
        <dbReference type="ARBA" id="ARBA00023136"/>
    </source>
</evidence>
<evidence type="ECO:0000256" key="3">
    <source>
        <dbReference type="ARBA" id="ARBA00006462"/>
    </source>
</evidence>
<organism evidence="14 15">
    <name type="scientific">Chaetomium strumarium</name>
    <dbReference type="NCBI Taxonomy" id="1170767"/>
    <lineage>
        <taxon>Eukaryota</taxon>
        <taxon>Fungi</taxon>
        <taxon>Dikarya</taxon>
        <taxon>Ascomycota</taxon>
        <taxon>Pezizomycotina</taxon>
        <taxon>Sordariomycetes</taxon>
        <taxon>Sordariomycetidae</taxon>
        <taxon>Sordariales</taxon>
        <taxon>Chaetomiaceae</taxon>
        <taxon>Chaetomium</taxon>
    </lineage>
</organism>
<comment type="pathway">
    <text evidence="2">Protein modification; protein glycosylation.</text>
</comment>
<dbReference type="InterPro" id="IPR026050">
    <property type="entry name" value="C1GALT1/C1GALT1_chp1"/>
</dbReference>
<sequence length="518" mass="58440">MVVTYRNNRLVPAVIITVCLWMSYWLIDPTVNNWHGLIPAWKSSTLGQDHDRATPTQQQQQQQQPWEAAATPIRQDTPESPAAAAGASPSAQPTTSDSDSDSSKSQTATPQQHGKSSGDLTPSDVLLIVKTGTTSLWKRLLIHLTTSLAPERIPLANTVIYSDHPETIGGFRIVDALANITEATKRLPDFDVYHRNPEYAGHNVYVEASGVEGDNYGPPGGWIIDKYKFLPLMQHAGAHWPQAKWYVYMEDDAYLFLPSILAYLSGFDWRQPHYLGSYAAKSDVVFAHGGAGFALSRAAWEQSFGQNPALSDEFEQYTADHCCGDQVLGLALNKHGVRFGENGGDEKFTWGFNPIVHWRFGFEKWNWCSRLMSWHKVHSRDVARYYEFERSWDFSKPLLNRDFFLAMIAPDLRDRAEWWDNLSGLFQVTSGNKASPPAPETEHDAALWKDAWASVDACEAACKAWADCVQWSYVEDLCSMDDKFIMGQGYAPAMSERKTALKRTSGWLKERLERWQCD</sequence>
<dbReference type="Gene3D" id="3.90.550.50">
    <property type="match status" value="1"/>
</dbReference>
<feature type="region of interest" description="Disordered" evidence="12">
    <location>
        <begin position="46"/>
        <end position="122"/>
    </location>
</feature>
<dbReference type="InterPro" id="IPR003378">
    <property type="entry name" value="Fringe-like_glycosylTrfase"/>
</dbReference>
<keyword evidence="15" id="KW-1185">Reference proteome</keyword>
<feature type="compositionally biased region" description="Low complexity" evidence="12">
    <location>
        <begin position="78"/>
        <end position="109"/>
    </location>
</feature>
<reference evidence="14" key="1">
    <citation type="journal article" date="2023" name="Mol. Phylogenet. Evol.">
        <title>Genome-scale phylogeny and comparative genomics of the fungal order Sordariales.</title>
        <authorList>
            <person name="Hensen N."/>
            <person name="Bonometti L."/>
            <person name="Westerberg I."/>
            <person name="Brannstrom I.O."/>
            <person name="Guillou S."/>
            <person name="Cros-Aarteil S."/>
            <person name="Calhoun S."/>
            <person name="Haridas S."/>
            <person name="Kuo A."/>
            <person name="Mondo S."/>
            <person name="Pangilinan J."/>
            <person name="Riley R."/>
            <person name="LaButti K."/>
            <person name="Andreopoulos B."/>
            <person name="Lipzen A."/>
            <person name="Chen C."/>
            <person name="Yan M."/>
            <person name="Daum C."/>
            <person name="Ng V."/>
            <person name="Clum A."/>
            <person name="Steindorff A."/>
            <person name="Ohm R.A."/>
            <person name="Martin F."/>
            <person name="Silar P."/>
            <person name="Natvig D.O."/>
            <person name="Lalanne C."/>
            <person name="Gautier V."/>
            <person name="Ament-Velasquez S.L."/>
            <person name="Kruys A."/>
            <person name="Hutchinson M.I."/>
            <person name="Powell A.J."/>
            <person name="Barry K."/>
            <person name="Miller A.N."/>
            <person name="Grigoriev I.V."/>
            <person name="Debuchy R."/>
            <person name="Gladieux P."/>
            <person name="Hiltunen Thoren M."/>
            <person name="Johannesson H."/>
        </authorList>
    </citation>
    <scope>NUCLEOTIDE SEQUENCE</scope>
    <source>
        <strain evidence="14">CBS 333.67</strain>
    </source>
</reference>
<keyword evidence="8" id="KW-0547">Nucleotide-binding</keyword>
<dbReference type="EC" id="2.4.1.122" evidence="4"/>
<dbReference type="GO" id="GO:0000166">
    <property type="term" value="F:nucleotide binding"/>
    <property type="evidence" value="ECO:0007669"/>
    <property type="project" value="UniProtKB-KW"/>
</dbReference>
<proteinExistence type="inferred from homology"/>
<protein>
    <recommendedName>
        <fullName evidence="4">N-acetylgalactosaminide beta-1,3-galactosyltransferase</fullName>
        <ecNumber evidence="4">2.4.1.122</ecNumber>
    </recommendedName>
</protein>
<dbReference type="GO" id="GO:0016263">
    <property type="term" value="F:glycoprotein-N-acetylgalactosamine 3-beta-galactosyltransferase activity"/>
    <property type="evidence" value="ECO:0007669"/>
    <property type="project" value="UniProtKB-EC"/>
</dbReference>
<keyword evidence="5" id="KW-0328">Glycosyltransferase</keyword>
<comment type="caution">
    <text evidence="14">The sequence shown here is derived from an EMBL/GenBank/DDBJ whole genome shotgun (WGS) entry which is preliminary data.</text>
</comment>
<dbReference type="GO" id="GO:0016020">
    <property type="term" value="C:membrane"/>
    <property type="evidence" value="ECO:0007669"/>
    <property type="project" value="UniProtKB-SubCell"/>
</dbReference>
<dbReference type="PANTHER" id="PTHR23033">
    <property type="entry name" value="BETA1,3-GALACTOSYLTRANSFERASE"/>
    <property type="match status" value="1"/>
</dbReference>
<keyword evidence="6" id="KW-0808">Transferase</keyword>
<dbReference type="RefSeq" id="XP_062718616.1">
    <property type="nucleotide sequence ID" value="XM_062867095.1"/>
</dbReference>
<keyword evidence="11" id="KW-0472">Membrane</keyword>
<evidence type="ECO:0000313" key="14">
    <source>
        <dbReference type="EMBL" id="KAK3302836.1"/>
    </source>
</evidence>
<feature type="domain" description="Fringe-like glycosyltransferase" evidence="13">
    <location>
        <begin position="242"/>
        <end position="302"/>
    </location>
</feature>
<feature type="compositionally biased region" description="Polar residues" evidence="12">
    <location>
        <begin position="110"/>
        <end position="120"/>
    </location>
</feature>
<name>A0AAJ0LYX6_9PEZI</name>
<evidence type="ECO:0000256" key="12">
    <source>
        <dbReference type="SAM" id="MobiDB-lite"/>
    </source>
</evidence>
<dbReference type="PANTHER" id="PTHR23033:SF47">
    <property type="entry name" value="APPLE DOMAIN-CONTAINING PROTEIN-RELATED"/>
    <property type="match status" value="1"/>
</dbReference>
<reference evidence="14" key="2">
    <citation type="submission" date="2023-06" db="EMBL/GenBank/DDBJ databases">
        <authorList>
            <consortium name="Lawrence Berkeley National Laboratory"/>
            <person name="Mondo S.J."/>
            <person name="Hensen N."/>
            <person name="Bonometti L."/>
            <person name="Westerberg I."/>
            <person name="Brannstrom I.O."/>
            <person name="Guillou S."/>
            <person name="Cros-Aarteil S."/>
            <person name="Calhoun S."/>
            <person name="Haridas S."/>
            <person name="Kuo A."/>
            <person name="Pangilinan J."/>
            <person name="Riley R."/>
            <person name="Labutti K."/>
            <person name="Andreopoulos B."/>
            <person name="Lipzen A."/>
            <person name="Chen C."/>
            <person name="Yanf M."/>
            <person name="Daum C."/>
            <person name="Ng V."/>
            <person name="Clum A."/>
            <person name="Steindorff A."/>
            <person name="Ohm R."/>
            <person name="Martin F."/>
            <person name="Silar P."/>
            <person name="Natvig D."/>
            <person name="Lalanne C."/>
            <person name="Gautier V."/>
            <person name="Ament-Velasquez S.L."/>
            <person name="Kruys A."/>
            <person name="Hutchinson M.I."/>
            <person name="Powell A.J."/>
            <person name="Barry K."/>
            <person name="Miller A.N."/>
            <person name="Grigoriev I.V."/>
            <person name="Debuchy R."/>
            <person name="Gladieux P."/>
            <person name="Thoren M.H."/>
            <person name="Johannesson H."/>
        </authorList>
    </citation>
    <scope>NUCLEOTIDE SEQUENCE</scope>
    <source>
        <strain evidence="14">CBS 333.67</strain>
    </source>
</reference>
<comment type="subcellular location">
    <subcellularLocation>
        <location evidence="1">Membrane</location>
        <topology evidence="1">Single-pass type II membrane protein</topology>
    </subcellularLocation>
</comment>
<evidence type="ECO:0000256" key="2">
    <source>
        <dbReference type="ARBA" id="ARBA00004922"/>
    </source>
</evidence>
<dbReference type="Pfam" id="PF02434">
    <property type="entry name" value="Fringe"/>
    <property type="match status" value="1"/>
</dbReference>
<keyword evidence="10" id="KW-1133">Transmembrane helix</keyword>